<evidence type="ECO:0000256" key="1">
    <source>
        <dbReference type="SAM" id="Coils"/>
    </source>
</evidence>
<dbReference type="InterPro" id="IPR000477">
    <property type="entry name" value="RT_dom"/>
</dbReference>
<evidence type="ECO:0000313" key="4">
    <source>
        <dbReference type="EMBL" id="CAH2090599.1"/>
    </source>
</evidence>
<sequence>MTGSERNISKRSNKRVAVSSPERTTQQNDIREIVSDIVKAEIKDMLTQINLTIKTTINTELKTLREEILDMKDSIKFINSQYEDFLKEHNANKAEFKDIKERNNKLESNIDKLTARLKDVEQRSRSNNLELQCVPESKTENIVKIVEQLGKVIGVEIKRDNIFNATRVAKINRHSTRPRSIIVQFNSPLTRDSVLAAVIKYNKSNPNNKLNTSHLGIGTNGDKKPIYVMEHLSPENKALHAATRLKAKNMGELFDDRYNVYRRDRETSKLRTKNDGGGVLIAVKKTINSSRVRCWESDCEDLWVVVNLSHMNSIRRIAFCGVYLPPPVNRRLLERFLGNCNRVFEQHDKFKCIIGDFNLSSIAWNVSLDASPLVCNNSATAQILLDFVLQNGLTQCNSVLNNRRKILDLVLADLPECSVSYCYNTISNVEQLHPPLEINIPNMKRDILTTKTTYDRYNFYRADYDSINQYISGIDWKELLKLDDVDETVRLFYEVLRTAISNHVPLKKTKSNRYPSWINRDIRRRIKEKHKLLKRFKKYNNAMDEVELRLLSDRCHKITHDAYAKYNSELEKQILRNPKAFWTFLNSKRANSNAYPATMNNGIKSSTSGDEICNMFLNHFNFASVHSSASDNFDSTNFLRNISYLGESDNFTRIIVNQNNILEQLKNLNISKGAGPDNIPPVFLQKTAKYLALPLHLIYNASLVSGTFPAIWKQARVVPVFKGGDEKDIRNYRPISILSIFAKVFESLVCPLVRLHFNRYISEHQHGFWPGRSTTTNLVTFTSSLCEAIDSQKQVDSVPHRILVKKLSCYGFSGPLLQWLSSYLHNRSFYVVMNGFSSLSSKITSGIPQGSHLGPVLFNLFINDIVLCFKHSTPYLYADDLKFVRVICSLRDSVLLQDDIDRVSNWCESNGMQLNLDKCLHIKFTRKRDNISTQYTLNGEKLREVESVKDLGVILDRKLTYLDHLNIVINKASKMLGFIMRQCQSFKQPKTRIILYNALVRSHLEYCSVVWRPHYAVHNLRLERIQKRFMWHLSYSVNMTKTLISYKDRLQFFNMATLNARRDLIDLEFLYKLLKHKLDCPTFLSKINFRVPNRYPRHAITPLVAPRTRTVFGANSVVPRLCKLYNKFSVSIDINANTPDTFRNLVINEIINQT</sequence>
<proteinExistence type="predicted"/>
<dbReference type="SUPFAM" id="SSF56672">
    <property type="entry name" value="DNA/RNA polymerases"/>
    <property type="match status" value="1"/>
</dbReference>
<dbReference type="InterPro" id="IPR043502">
    <property type="entry name" value="DNA/RNA_pol_sf"/>
</dbReference>
<dbReference type="Pfam" id="PF00078">
    <property type="entry name" value="RVT_1"/>
    <property type="match status" value="1"/>
</dbReference>
<dbReference type="SUPFAM" id="SSF56219">
    <property type="entry name" value="DNase I-like"/>
    <property type="match status" value="1"/>
</dbReference>
<dbReference type="CDD" id="cd01650">
    <property type="entry name" value="RT_nLTR_like"/>
    <property type="match status" value="1"/>
</dbReference>
<protein>
    <recommendedName>
        <fullName evidence="3">Reverse transcriptase domain-containing protein</fullName>
    </recommendedName>
</protein>
<dbReference type="PROSITE" id="PS50878">
    <property type="entry name" value="RT_POL"/>
    <property type="match status" value="1"/>
</dbReference>
<accession>A0AAU9TV55</accession>
<gene>
    <name evidence="4" type="ORF">EEDITHA_LOCUS6538</name>
</gene>
<dbReference type="EMBL" id="CAKOGL010000009">
    <property type="protein sequence ID" value="CAH2090599.1"/>
    <property type="molecule type" value="Genomic_DNA"/>
</dbReference>
<reference evidence="4" key="1">
    <citation type="submission" date="2022-03" db="EMBL/GenBank/DDBJ databases">
        <authorList>
            <person name="Tunstrom K."/>
        </authorList>
    </citation>
    <scope>NUCLEOTIDE SEQUENCE</scope>
</reference>
<feature type="domain" description="Reverse transcriptase" evidence="3">
    <location>
        <begin position="701"/>
        <end position="942"/>
    </location>
</feature>
<feature type="coiled-coil region" evidence="1">
    <location>
        <begin position="61"/>
        <end position="130"/>
    </location>
</feature>
<feature type="region of interest" description="Disordered" evidence="2">
    <location>
        <begin position="1"/>
        <end position="27"/>
    </location>
</feature>
<evidence type="ECO:0000313" key="5">
    <source>
        <dbReference type="Proteomes" id="UP001153954"/>
    </source>
</evidence>
<evidence type="ECO:0000256" key="2">
    <source>
        <dbReference type="SAM" id="MobiDB-lite"/>
    </source>
</evidence>
<keyword evidence="5" id="KW-1185">Reference proteome</keyword>
<comment type="caution">
    <text evidence="4">The sequence shown here is derived from an EMBL/GenBank/DDBJ whole genome shotgun (WGS) entry which is preliminary data.</text>
</comment>
<dbReference type="Proteomes" id="UP001153954">
    <property type="component" value="Unassembled WGS sequence"/>
</dbReference>
<organism evidence="4 5">
    <name type="scientific">Euphydryas editha</name>
    <name type="common">Edith's checkerspot</name>
    <dbReference type="NCBI Taxonomy" id="104508"/>
    <lineage>
        <taxon>Eukaryota</taxon>
        <taxon>Metazoa</taxon>
        <taxon>Ecdysozoa</taxon>
        <taxon>Arthropoda</taxon>
        <taxon>Hexapoda</taxon>
        <taxon>Insecta</taxon>
        <taxon>Pterygota</taxon>
        <taxon>Neoptera</taxon>
        <taxon>Endopterygota</taxon>
        <taxon>Lepidoptera</taxon>
        <taxon>Glossata</taxon>
        <taxon>Ditrysia</taxon>
        <taxon>Papilionoidea</taxon>
        <taxon>Nymphalidae</taxon>
        <taxon>Nymphalinae</taxon>
        <taxon>Euphydryas</taxon>
    </lineage>
</organism>
<dbReference type="PANTHER" id="PTHR33332">
    <property type="entry name" value="REVERSE TRANSCRIPTASE DOMAIN-CONTAINING PROTEIN"/>
    <property type="match status" value="1"/>
</dbReference>
<dbReference type="GO" id="GO:0071897">
    <property type="term" value="P:DNA biosynthetic process"/>
    <property type="evidence" value="ECO:0007669"/>
    <property type="project" value="UniProtKB-ARBA"/>
</dbReference>
<evidence type="ECO:0000259" key="3">
    <source>
        <dbReference type="PROSITE" id="PS50878"/>
    </source>
</evidence>
<keyword evidence="1" id="KW-0175">Coiled coil</keyword>
<dbReference type="PRINTS" id="PR01345">
    <property type="entry name" value="CERVTRCPTASE"/>
</dbReference>
<dbReference type="InterPro" id="IPR036691">
    <property type="entry name" value="Endo/exonu/phosph_ase_sf"/>
</dbReference>
<name>A0AAU9TV55_EUPED</name>
<dbReference type="AlphaFoldDB" id="A0AAU9TV55"/>